<keyword evidence="3" id="KW-1185">Reference proteome</keyword>
<feature type="compositionally biased region" description="Basic and acidic residues" evidence="1">
    <location>
        <begin position="1"/>
        <end position="12"/>
    </location>
</feature>
<accession>A0ABV3FQP5</accession>
<evidence type="ECO:0000313" key="3">
    <source>
        <dbReference type="Proteomes" id="UP001551695"/>
    </source>
</evidence>
<protein>
    <submittedName>
        <fullName evidence="2">Uncharacterized protein</fullName>
    </submittedName>
</protein>
<gene>
    <name evidence="2" type="ORF">AB0I48_09300</name>
</gene>
<name>A0ABV3FQP5_9NOCA</name>
<evidence type="ECO:0000313" key="2">
    <source>
        <dbReference type="EMBL" id="MEV0707745.1"/>
    </source>
</evidence>
<dbReference type="EMBL" id="JBFAKC010000004">
    <property type="protein sequence ID" value="MEV0707745.1"/>
    <property type="molecule type" value="Genomic_DNA"/>
</dbReference>
<dbReference type="RefSeq" id="WP_109525992.1">
    <property type="nucleotide sequence ID" value="NZ_JBEXKW010000044.1"/>
</dbReference>
<dbReference type="Proteomes" id="UP001551695">
    <property type="component" value="Unassembled WGS sequence"/>
</dbReference>
<organism evidence="2 3">
    <name type="scientific">Nocardia aurea</name>
    <dbReference type="NCBI Taxonomy" id="2144174"/>
    <lineage>
        <taxon>Bacteria</taxon>
        <taxon>Bacillati</taxon>
        <taxon>Actinomycetota</taxon>
        <taxon>Actinomycetes</taxon>
        <taxon>Mycobacteriales</taxon>
        <taxon>Nocardiaceae</taxon>
        <taxon>Nocardia</taxon>
    </lineage>
</organism>
<reference evidence="2 3" key="1">
    <citation type="submission" date="2024-06" db="EMBL/GenBank/DDBJ databases">
        <title>The Natural Products Discovery Center: Release of the First 8490 Sequenced Strains for Exploring Actinobacteria Biosynthetic Diversity.</title>
        <authorList>
            <person name="Kalkreuter E."/>
            <person name="Kautsar S.A."/>
            <person name="Yang D."/>
            <person name="Bader C.D."/>
            <person name="Teijaro C.N."/>
            <person name="Fluegel L."/>
            <person name="Davis C.M."/>
            <person name="Simpson J.R."/>
            <person name="Lauterbach L."/>
            <person name="Steele A.D."/>
            <person name="Gui C."/>
            <person name="Meng S."/>
            <person name="Li G."/>
            <person name="Viehrig K."/>
            <person name="Ye F."/>
            <person name="Su P."/>
            <person name="Kiefer A.F."/>
            <person name="Nichols A."/>
            <person name="Cepeda A.J."/>
            <person name="Yan W."/>
            <person name="Fan B."/>
            <person name="Jiang Y."/>
            <person name="Adhikari A."/>
            <person name="Zheng C.-J."/>
            <person name="Schuster L."/>
            <person name="Cowan T.M."/>
            <person name="Smanski M.J."/>
            <person name="Chevrette M.G."/>
            <person name="De Carvalho L.P.S."/>
            <person name="Shen B."/>
        </authorList>
    </citation>
    <scope>NUCLEOTIDE SEQUENCE [LARGE SCALE GENOMIC DNA]</scope>
    <source>
        <strain evidence="2 3">NPDC050403</strain>
    </source>
</reference>
<comment type="caution">
    <text evidence="2">The sequence shown here is derived from an EMBL/GenBank/DDBJ whole genome shotgun (WGS) entry which is preliminary data.</text>
</comment>
<sequence>MTATIRSDETIHADTTGPAADHHHRMVTRMAVSRAAQLGVALGPTEHLDAATEHDLLNAVQNAALAFDNIAHGVDQQYNRRCYRQSRRALVPLLMAAGIGADSRSAVCSLLDDYAREAEQLGESAPTSA</sequence>
<proteinExistence type="predicted"/>
<evidence type="ECO:0000256" key="1">
    <source>
        <dbReference type="SAM" id="MobiDB-lite"/>
    </source>
</evidence>
<feature type="region of interest" description="Disordered" evidence="1">
    <location>
        <begin position="1"/>
        <end position="22"/>
    </location>
</feature>